<keyword evidence="1" id="KW-1133">Transmembrane helix</keyword>
<protein>
    <submittedName>
        <fullName evidence="2">Uncharacterized protein</fullName>
    </submittedName>
</protein>
<sequence length="68" mass="7096">MTVLAIGGPSCASYCEVRQWGGHAGYVTHEESVRAVERDKRVAVGSFVVAGALVGAGLVTAVAYVRYP</sequence>
<reference evidence="2 3" key="1">
    <citation type="submission" date="2020-08" db="EMBL/GenBank/DDBJ databases">
        <title>Sequencing the genomes of 1000 actinobacteria strains.</title>
        <authorList>
            <person name="Klenk H.-P."/>
        </authorList>
    </citation>
    <scope>NUCLEOTIDE SEQUENCE [LARGE SCALE GENOMIC DNA]</scope>
    <source>
        <strain evidence="2 3">DSM 43582</strain>
    </source>
</reference>
<comment type="caution">
    <text evidence="2">The sequence shown here is derived from an EMBL/GenBank/DDBJ whole genome shotgun (WGS) entry which is preliminary data.</text>
</comment>
<organism evidence="2 3">
    <name type="scientific">Nocardia transvalensis</name>
    <dbReference type="NCBI Taxonomy" id="37333"/>
    <lineage>
        <taxon>Bacteria</taxon>
        <taxon>Bacillati</taxon>
        <taxon>Actinomycetota</taxon>
        <taxon>Actinomycetes</taxon>
        <taxon>Mycobacteriales</taxon>
        <taxon>Nocardiaceae</taxon>
        <taxon>Nocardia</taxon>
    </lineage>
</organism>
<feature type="transmembrane region" description="Helical" evidence="1">
    <location>
        <begin position="42"/>
        <end position="65"/>
    </location>
</feature>
<keyword evidence="1" id="KW-0812">Transmembrane</keyword>
<name>A0A7W9UKT8_9NOCA</name>
<dbReference type="AlphaFoldDB" id="A0A7W9UKT8"/>
<dbReference type="Proteomes" id="UP000540412">
    <property type="component" value="Unassembled WGS sequence"/>
</dbReference>
<evidence type="ECO:0000313" key="2">
    <source>
        <dbReference type="EMBL" id="MBB5915975.1"/>
    </source>
</evidence>
<gene>
    <name evidence="2" type="ORF">BJY24_004887</name>
</gene>
<keyword evidence="1" id="KW-0472">Membrane</keyword>
<evidence type="ECO:0000256" key="1">
    <source>
        <dbReference type="SAM" id="Phobius"/>
    </source>
</evidence>
<dbReference type="RefSeq" id="WP_157185507.1">
    <property type="nucleotide sequence ID" value="NZ_JACHIT010000002.1"/>
</dbReference>
<evidence type="ECO:0000313" key="3">
    <source>
        <dbReference type="Proteomes" id="UP000540412"/>
    </source>
</evidence>
<accession>A0A7W9UKT8</accession>
<proteinExistence type="predicted"/>
<dbReference type="EMBL" id="JACHIT010000002">
    <property type="protein sequence ID" value="MBB5915975.1"/>
    <property type="molecule type" value="Genomic_DNA"/>
</dbReference>
<keyword evidence="3" id="KW-1185">Reference proteome</keyword>